<proteinExistence type="predicted"/>
<dbReference type="Pfam" id="PF01207">
    <property type="entry name" value="Dus"/>
    <property type="match status" value="1"/>
</dbReference>
<feature type="non-terminal residue" evidence="2">
    <location>
        <position position="1"/>
    </location>
</feature>
<gene>
    <name evidence="2" type="ORF">S06H3_65482</name>
</gene>
<comment type="caution">
    <text evidence="2">The sequence shown here is derived from an EMBL/GenBank/DDBJ whole genome shotgun (WGS) entry which is preliminary data.</text>
</comment>
<name>X1RQM9_9ZZZZ</name>
<dbReference type="AlphaFoldDB" id="X1RQM9"/>
<feature type="domain" description="DUS-like FMN-binding" evidence="1">
    <location>
        <begin position="2"/>
        <end position="66"/>
    </location>
</feature>
<dbReference type="EMBL" id="BARV01044118">
    <property type="protein sequence ID" value="GAI69316.1"/>
    <property type="molecule type" value="Genomic_DNA"/>
</dbReference>
<evidence type="ECO:0000259" key="1">
    <source>
        <dbReference type="Pfam" id="PF01207"/>
    </source>
</evidence>
<accession>X1RQM9</accession>
<dbReference type="Gene3D" id="3.20.20.70">
    <property type="entry name" value="Aldolase class I"/>
    <property type="match status" value="1"/>
</dbReference>
<organism evidence="2">
    <name type="scientific">marine sediment metagenome</name>
    <dbReference type="NCBI Taxonomy" id="412755"/>
    <lineage>
        <taxon>unclassified sequences</taxon>
        <taxon>metagenomes</taxon>
        <taxon>ecological metagenomes</taxon>
    </lineage>
</organism>
<reference evidence="2" key="1">
    <citation type="journal article" date="2014" name="Front. Microbiol.">
        <title>High frequency of phylogenetically diverse reductive dehalogenase-homologous genes in deep subseafloor sedimentary metagenomes.</title>
        <authorList>
            <person name="Kawai M."/>
            <person name="Futagami T."/>
            <person name="Toyoda A."/>
            <person name="Takaki Y."/>
            <person name="Nishi S."/>
            <person name="Hori S."/>
            <person name="Arai W."/>
            <person name="Tsubouchi T."/>
            <person name="Morono Y."/>
            <person name="Uchiyama I."/>
            <person name="Ito T."/>
            <person name="Fujiyama A."/>
            <person name="Inagaki F."/>
            <person name="Takami H."/>
        </authorList>
    </citation>
    <scope>NUCLEOTIDE SEQUENCE</scope>
    <source>
        <strain evidence="2">Expedition CK06-06</strain>
    </source>
</reference>
<sequence>TPHKAAWVLQYTGADGLMIGRAAQGNPWIFREIRHFLDTGEILPAPGPLEVHEVMERHFKILQFQFTFFVVRSVLFS</sequence>
<dbReference type="InterPro" id="IPR013785">
    <property type="entry name" value="Aldolase_TIM"/>
</dbReference>
<evidence type="ECO:0000313" key="2">
    <source>
        <dbReference type="EMBL" id="GAI69316.1"/>
    </source>
</evidence>
<dbReference type="InterPro" id="IPR035587">
    <property type="entry name" value="DUS-like_FMN-bd"/>
</dbReference>
<protein>
    <recommendedName>
        <fullName evidence="1">DUS-like FMN-binding domain-containing protein</fullName>
    </recommendedName>
</protein>
<dbReference type="SUPFAM" id="SSF51395">
    <property type="entry name" value="FMN-linked oxidoreductases"/>
    <property type="match status" value="1"/>
</dbReference>